<accession>A0A5N7C7V0</accession>
<organism evidence="1">
    <name type="scientific">Petromyces alliaceus</name>
    <name type="common">Aspergillus alliaceus</name>
    <dbReference type="NCBI Taxonomy" id="209559"/>
    <lineage>
        <taxon>Eukaryota</taxon>
        <taxon>Fungi</taxon>
        <taxon>Dikarya</taxon>
        <taxon>Ascomycota</taxon>
        <taxon>Pezizomycotina</taxon>
        <taxon>Eurotiomycetes</taxon>
        <taxon>Eurotiomycetidae</taxon>
        <taxon>Eurotiales</taxon>
        <taxon>Aspergillaceae</taxon>
        <taxon>Aspergillus</taxon>
        <taxon>Aspergillus subgen. Circumdati</taxon>
    </lineage>
</organism>
<evidence type="ECO:0008006" key="2">
    <source>
        <dbReference type="Google" id="ProtNLM"/>
    </source>
</evidence>
<dbReference type="OrthoDB" id="6614653at2759"/>
<dbReference type="InterPro" id="IPR045851">
    <property type="entry name" value="AMP-bd_C_sf"/>
</dbReference>
<dbReference type="SUPFAM" id="SSF56801">
    <property type="entry name" value="Acetyl-CoA synthetase-like"/>
    <property type="match status" value="1"/>
</dbReference>
<proteinExistence type="predicted"/>
<dbReference type="Gene3D" id="3.30.300.30">
    <property type="match status" value="1"/>
</dbReference>
<reference evidence="1" key="1">
    <citation type="submission" date="2019-04" db="EMBL/GenBank/DDBJ databases">
        <title>Friends and foes A comparative genomics studyof 23 Aspergillus species from section Flavi.</title>
        <authorList>
            <consortium name="DOE Joint Genome Institute"/>
            <person name="Kjaerbolling I."/>
            <person name="Vesth T."/>
            <person name="Frisvad J.C."/>
            <person name="Nybo J.L."/>
            <person name="Theobald S."/>
            <person name="Kildgaard S."/>
            <person name="Isbrandt T."/>
            <person name="Kuo A."/>
            <person name="Sato A."/>
            <person name="Lyhne E.K."/>
            <person name="Kogle M.E."/>
            <person name="Wiebenga A."/>
            <person name="Kun R.S."/>
            <person name="Lubbers R.J."/>
            <person name="Makela M.R."/>
            <person name="Barry K."/>
            <person name="Chovatia M."/>
            <person name="Clum A."/>
            <person name="Daum C."/>
            <person name="Haridas S."/>
            <person name="He G."/>
            <person name="LaButti K."/>
            <person name="Lipzen A."/>
            <person name="Mondo S."/>
            <person name="Riley R."/>
            <person name="Salamov A."/>
            <person name="Simmons B.A."/>
            <person name="Magnuson J.K."/>
            <person name="Henrissat B."/>
            <person name="Mortensen U.H."/>
            <person name="Larsen T.O."/>
            <person name="Devries R.P."/>
            <person name="Grigoriev I.V."/>
            <person name="Machida M."/>
            <person name="Baker S.E."/>
            <person name="Andersen M.R."/>
        </authorList>
    </citation>
    <scope>NUCLEOTIDE SEQUENCE [LARGE SCALE GENOMIC DNA]</scope>
    <source>
        <strain evidence="1">IBT 14317</strain>
    </source>
</reference>
<dbReference type="EMBL" id="ML735257">
    <property type="protein sequence ID" value="KAE8390202.1"/>
    <property type="molecule type" value="Genomic_DNA"/>
</dbReference>
<gene>
    <name evidence="1" type="ORF">BDV23DRAFT_183699</name>
</gene>
<evidence type="ECO:0000313" key="1">
    <source>
        <dbReference type="EMBL" id="KAE8390202.1"/>
    </source>
</evidence>
<dbReference type="AlphaFoldDB" id="A0A5N7C7V0"/>
<dbReference type="Proteomes" id="UP000326877">
    <property type="component" value="Unassembled WGS sequence"/>
</dbReference>
<sequence>MKDGVRFHDYTISVLELEHHLLNLPYISEAHALPVLDAEAGGLVAALVRFSKQDAVGKEDGNIDLRRIRNDLSVNLVSYKPPALLRVLQNEDQVPWTTSGKTLKKDCLRKYFNILGSMPKDYVVGEVGDWGNKIDLAASTRVFDLGRERGGALL</sequence>
<name>A0A5N7C7V0_PETAA</name>
<protein>
    <recommendedName>
        <fullName evidence="2">AMP-binding enzyme C-terminal domain-containing protein</fullName>
    </recommendedName>
</protein>